<comment type="similarity">
    <text evidence="1">Belongs to the bacterial sugar transferase family.</text>
</comment>
<dbReference type="Proteomes" id="UP000663452">
    <property type="component" value="Chromosome"/>
</dbReference>
<dbReference type="EMBL" id="CP070969">
    <property type="protein sequence ID" value="QSF44116.1"/>
    <property type="molecule type" value="Genomic_DNA"/>
</dbReference>
<dbReference type="Pfam" id="PF02397">
    <property type="entry name" value="Bac_transf"/>
    <property type="match status" value="1"/>
</dbReference>
<keyword evidence="4" id="KW-0808">Transferase</keyword>
<evidence type="ECO:0000313" key="4">
    <source>
        <dbReference type="EMBL" id="QSF44116.1"/>
    </source>
</evidence>
<sequence>MKRIVDITFSLIGLILLSPFIVIIAIAIRLDSPGPVMFKQKRIGMGNSLFTIYKFRSMKIGTPDIPTDRINPADYVTAIGKFLRKTSLDEIPQLFNVFLGEMSFVGPRPALHNQNELIKSRTEKGIHHILPGITGWAQINGRDEIDTAEKVSLDEYYLKNWSIKLDFKILYLTCSYVFKAKGIKA</sequence>
<name>A0ABX7LA01_9BACL</name>
<keyword evidence="2" id="KW-1133">Transmembrane helix</keyword>
<feature type="domain" description="Bacterial sugar transferase" evidence="3">
    <location>
        <begin position="2"/>
        <end position="179"/>
    </location>
</feature>
<evidence type="ECO:0000256" key="2">
    <source>
        <dbReference type="SAM" id="Phobius"/>
    </source>
</evidence>
<reference evidence="4 5" key="1">
    <citation type="submission" date="2021-02" db="EMBL/GenBank/DDBJ databases">
        <title>Paenibacillus tianjinensis sp. nov.</title>
        <authorList>
            <person name="Liu H."/>
        </authorList>
    </citation>
    <scope>NUCLEOTIDE SEQUENCE [LARGE SCALE GENOMIC DNA]</scope>
    <source>
        <strain evidence="4 5">TB2019</strain>
    </source>
</reference>
<dbReference type="RefSeq" id="WP_206101713.1">
    <property type="nucleotide sequence ID" value="NZ_CP070969.1"/>
</dbReference>
<dbReference type="InterPro" id="IPR003362">
    <property type="entry name" value="Bact_transf"/>
</dbReference>
<proteinExistence type="inferred from homology"/>
<evidence type="ECO:0000256" key="1">
    <source>
        <dbReference type="ARBA" id="ARBA00006464"/>
    </source>
</evidence>
<organism evidence="4 5">
    <name type="scientific">Paenibacillus tianjinensis</name>
    <dbReference type="NCBI Taxonomy" id="2810347"/>
    <lineage>
        <taxon>Bacteria</taxon>
        <taxon>Bacillati</taxon>
        <taxon>Bacillota</taxon>
        <taxon>Bacilli</taxon>
        <taxon>Bacillales</taxon>
        <taxon>Paenibacillaceae</taxon>
        <taxon>Paenibacillus</taxon>
    </lineage>
</organism>
<dbReference type="GO" id="GO:0016740">
    <property type="term" value="F:transferase activity"/>
    <property type="evidence" value="ECO:0007669"/>
    <property type="project" value="UniProtKB-KW"/>
</dbReference>
<feature type="transmembrane region" description="Helical" evidence="2">
    <location>
        <begin position="7"/>
        <end position="28"/>
    </location>
</feature>
<accession>A0ABX7LA01</accession>
<keyword evidence="5" id="KW-1185">Reference proteome</keyword>
<dbReference type="PANTHER" id="PTHR30576:SF10">
    <property type="entry name" value="SLL5057 PROTEIN"/>
    <property type="match status" value="1"/>
</dbReference>
<gene>
    <name evidence="4" type="ORF">JRJ22_23285</name>
</gene>
<evidence type="ECO:0000313" key="5">
    <source>
        <dbReference type="Proteomes" id="UP000663452"/>
    </source>
</evidence>
<protein>
    <submittedName>
        <fullName evidence="4">Sugar transferase</fullName>
    </submittedName>
</protein>
<keyword evidence="2" id="KW-0812">Transmembrane</keyword>
<keyword evidence="2" id="KW-0472">Membrane</keyword>
<dbReference type="PANTHER" id="PTHR30576">
    <property type="entry name" value="COLANIC BIOSYNTHESIS UDP-GLUCOSE LIPID CARRIER TRANSFERASE"/>
    <property type="match status" value="1"/>
</dbReference>
<evidence type="ECO:0000259" key="3">
    <source>
        <dbReference type="Pfam" id="PF02397"/>
    </source>
</evidence>